<organism evidence="3 4">
    <name type="scientific">Candidatus Methylacidithermus pantelleriae</name>
    <dbReference type="NCBI Taxonomy" id="2744239"/>
    <lineage>
        <taxon>Bacteria</taxon>
        <taxon>Pseudomonadati</taxon>
        <taxon>Verrucomicrobiota</taxon>
        <taxon>Methylacidiphilae</taxon>
        <taxon>Methylacidiphilales</taxon>
        <taxon>Methylacidiphilaceae</taxon>
        <taxon>Candidatus Methylacidithermus</taxon>
    </lineage>
</organism>
<protein>
    <submittedName>
        <fullName evidence="3">Uncharacterized protein</fullName>
    </submittedName>
</protein>
<keyword evidence="4" id="KW-1185">Reference proteome</keyword>
<feature type="transmembrane region" description="Helical" evidence="2">
    <location>
        <begin position="53"/>
        <end position="75"/>
    </location>
</feature>
<sequence length="313" mass="35996">METTRPREREKPGSEEKSEENVSQPAVKKDPSWVKEDRQNLQNIFSVKTSGSFLSRLFACSLLCFFPAFCDAWALSLSSSQLQWIGQKLWENESGGQLRGLVEWNAGEDFLSLGIGHFIWYPKGRRGPFEESFPELLEFLVRKGVRLPRWLAVGDPCPWNSRQEWLKEKESPKAQELRSWLAHTVGLQTEFAIERLRRSLPKMLAAAPEGLRPRIERNFFSLSQTPEGLFALVDYVNFKGDGTLPTERYRGEGWGLLQVLEAMGDDSSVRSFCQAAQAVLRRRVRNAPPERHEERWLTGWLHRVSCYRNPAAK</sequence>
<feature type="compositionally biased region" description="Basic and acidic residues" evidence="1">
    <location>
        <begin position="1"/>
        <end position="20"/>
    </location>
</feature>
<feature type="region of interest" description="Disordered" evidence="1">
    <location>
        <begin position="1"/>
        <end position="32"/>
    </location>
</feature>
<evidence type="ECO:0000313" key="3">
    <source>
        <dbReference type="EMBL" id="CAF0691513.1"/>
    </source>
</evidence>
<dbReference type="EMBL" id="CAJNOB010000002">
    <property type="protein sequence ID" value="CAF0691513.1"/>
    <property type="molecule type" value="Genomic_DNA"/>
</dbReference>
<gene>
    <name evidence="3" type="ORF">MPNT_100071</name>
</gene>
<evidence type="ECO:0000313" key="4">
    <source>
        <dbReference type="Proteomes" id="UP000663859"/>
    </source>
</evidence>
<accession>A0A8J2FV94</accession>
<dbReference type="RefSeq" id="WP_214096207.1">
    <property type="nucleotide sequence ID" value="NZ_CAJNOB010000002.1"/>
</dbReference>
<reference evidence="3" key="1">
    <citation type="submission" date="2021-02" db="EMBL/GenBank/DDBJ databases">
        <authorList>
            <person name="Cremers G."/>
            <person name="Picone N."/>
        </authorList>
    </citation>
    <scope>NUCLEOTIDE SEQUENCE</scope>
    <source>
        <strain evidence="3">PQ17</strain>
    </source>
</reference>
<keyword evidence="2" id="KW-0812">Transmembrane</keyword>
<dbReference type="Proteomes" id="UP000663859">
    <property type="component" value="Unassembled WGS sequence"/>
</dbReference>
<proteinExistence type="predicted"/>
<evidence type="ECO:0000256" key="2">
    <source>
        <dbReference type="SAM" id="Phobius"/>
    </source>
</evidence>
<name>A0A8J2FV94_9BACT</name>
<keyword evidence="2" id="KW-1133">Transmembrane helix</keyword>
<comment type="caution">
    <text evidence="3">The sequence shown here is derived from an EMBL/GenBank/DDBJ whole genome shotgun (WGS) entry which is preliminary data.</text>
</comment>
<dbReference type="AlphaFoldDB" id="A0A8J2FV94"/>
<evidence type="ECO:0000256" key="1">
    <source>
        <dbReference type="SAM" id="MobiDB-lite"/>
    </source>
</evidence>
<keyword evidence="2" id="KW-0472">Membrane</keyword>